<feature type="region of interest" description="Disordered" evidence="12">
    <location>
        <begin position="1"/>
        <end position="21"/>
    </location>
</feature>
<comment type="function">
    <text evidence="11">Histone methyltransferase that specifically trimethylates histone H3 to form H3K79me3. This methylation is required for telomere silencing and for the pachytene checkpoint during the meiotic cell cycle by allowing the recruitment of RAD9 to double strand breaks. Nucleosomes are preferred as substrate compared to free histone.</text>
</comment>
<keyword evidence="15" id="KW-1185">Reference proteome</keyword>
<dbReference type="PANTHER" id="PTHR21451:SF0">
    <property type="entry name" value="HISTONE-LYSINE N-METHYLTRANSFERASE, H3 LYSINE-79 SPECIFIC"/>
    <property type="match status" value="1"/>
</dbReference>
<dbReference type="Pfam" id="PF08123">
    <property type="entry name" value="DOT1"/>
    <property type="match status" value="1"/>
</dbReference>
<dbReference type="GO" id="GO:0000077">
    <property type="term" value="P:DNA damage checkpoint signaling"/>
    <property type="evidence" value="ECO:0007669"/>
    <property type="project" value="TreeGrafter"/>
</dbReference>
<dbReference type="GO" id="GO:0140956">
    <property type="term" value="F:histone H3K79 trimethyltransferase activity"/>
    <property type="evidence" value="ECO:0007669"/>
    <property type="project" value="UniProtKB-EC"/>
</dbReference>
<evidence type="ECO:0000256" key="3">
    <source>
        <dbReference type="ARBA" id="ARBA00020987"/>
    </source>
</evidence>
<dbReference type="PROSITE" id="PS51569">
    <property type="entry name" value="DOT1"/>
    <property type="match status" value="1"/>
</dbReference>
<dbReference type="GO" id="GO:0006281">
    <property type="term" value="P:DNA repair"/>
    <property type="evidence" value="ECO:0007669"/>
    <property type="project" value="TreeGrafter"/>
</dbReference>
<evidence type="ECO:0000256" key="1">
    <source>
        <dbReference type="ARBA" id="ARBA00004123"/>
    </source>
</evidence>
<sequence length="493" mass="55045">MNKVSKRRSKKPPGTRTRTSSRILQHILEQQLQTNPLPRAFRVTNPFFTSLSGAGSPQFEASTNTSHHTHPVLANKRIVHLREQAMLQKMMPDTYPLHGHPLHGYPLHGLHGETQSIPQPRSRPQPFQIDVPLHLRTDLISLQFRLINSLHHSAASAEALDDLDPAAWTVELRYPSGYSERFRLDPKSKLTKHARARTLEPIDDVLRTVDMVLQLAGATDELRRLLRLRLTTSWENKAPGNFKPALATVNSLLDEKVQSGNIQPQVTGRFAPEFLDHFFDQLYDRAASPHVHVLKSGKGEHAYGELRPAFLSRIFRLLGLRADSIYFDMGSGIGNTAMQAALEIGCEAQGMELASQPHLLGNWHLQQFNARCALWDLQPGRVELHYGNFLRSDYVAALLPDVDAVLVNNVKYAPDTDLGIYELLVKKLKVGAKVFSMRPLTPMARGGLAGGGSKAVTGDGVFQVEEFQYEQGAVTWTDNGGIFHISTKLRARV</sequence>
<dbReference type="EMBL" id="CAVMBE010000094">
    <property type="protein sequence ID" value="CAK4033810.1"/>
    <property type="molecule type" value="Genomic_DNA"/>
</dbReference>
<feature type="compositionally biased region" description="Basic residues" evidence="12">
    <location>
        <begin position="1"/>
        <end position="13"/>
    </location>
</feature>
<comment type="subcellular location">
    <subcellularLocation>
        <location evidence="1 11">Nucleus</location>
    </subcellularLocation>
</comment>
<proteinExistence type="inferred from homology"/>
<evidence type="ECO:0000256" key="5">
    <source>
        <dbReference type="ARBA" id="ARBA00022679"/>
    </source>
</evidence>
<dbReference type="PANTHER" id="PTHR21451">
    <property type="entry name" value="HISTONE H3 METHYLTRANSFERASE"/>
    <property type="match status" value="1"/>
</dbReference>
<dbReference type="AlphaFoldDB" id="A0AAI8Z6V7"/>
<keyword evidence="6 11" id="KW-0949">S-adenosyl-L-methionine</keyword>
<accession>A0AAI8Z6V7</accession>
<keyword evidence="8 11" id="KW-0539">Nucleus</keyword>
<protein>
    <recommendedName>
        <fullName evidence="3 11">Histone-lysine N-methyltransferase, H3 lysine-79 specific</fullName>
        <ecNumber evidence="2 11">2.1.1.360</ecNumber>
    </recommendedName>
    <alternativeName>
        <fullName evidence="9 11">Histone H3-K79 methyltransferase</fullName>
    </alternativeName>
</protein>
<evidence type="ECO:0000256" key="8">
    <source>
        <dbReference type="ARBA" id="ARBA00023242"/>
    </source>
</evidence>
<evidence type="ECO:0000256" key="10">
    <source>
        <dbReference type="ARBA" id="ARBA00047770"/>
    </source>
</evidence>
<dbReference type="Gene3D" id="3.40.50.150">
    <property type="entry name" value="Vaccinia Virus protein VP39"/>
    <property type="match status" value="1"/>
</dbReference>
<evidence type="ECO:0000313" key="14">
    <source>
        <dbReference type="EMBL" id="CAK4033810.1"/>
    </source>
</evidence>
<dbReference type="Proteomes" id="UP001296104">
    <property type="component" value="Unassembled WGS sequence"/>
</dbReference>
<dbReference type="EC" id="2.1.1.360" evidence="2 11"/>
<dbReference type="GO" id="GO:0005634">
    <property type="term" value="C:nucleus"/>
    <property type="evidence" value="ECO:0007669"/>
    <property type="project" value="UniProtKB-SubCell"/>
</dbReference>
<dbReference type="InterPro" id="IPR025789">
    <property type="entry name" value="DOT1_dom"/>
</dbReference>
<organism evidence="14 15">
    <name type="scientific">Lecanosticta acicola</name>
    <dbReference type="NCBI Taxonomy" id="111012"/>
    <lineage>
        <taxon>Eukaryota</taxon>
        <taxon>Fungi</taxon>
        <taxon>Dikarya</taxon>
        <taxon>Ascomycota</taxon>
        <taxon>Pezizomycotina</taxon>
        <taxon>Dothideomycetes</taxon>
        <taxon>Dothideomycetidae</taxon>
        <taxon>Mycosphaerellales</taxon>
        <taxon>Mycosphaerellaceae</taxon>
        <taxon>Lecanosticta</taxon>
    </lineage>
</organism>
<comment type="miscellaneous">
    <text evidence="11">In contrast to other lysine histone methyltransferases, it does not contain a SET domain, suggesting the existence of another mechanism for methylation of lysine residues of histones.</text>
</comment>
<dbReference type="InterPro" id="IPR029063">
    <property type="entry name" value="SAM-dependent_MTases_sf"/>
</dbReference>
<keyword evidence="7 11" id="KW-0156">Chromatin regulator</keyword>
<comment type="caution">
    <text evidence="14">The sequence shown here is derived from an EMBL/GenBank/DDBJ whole genome shotgun (WGS) entry which is preliminary data.</text>
</comment>
<evidence type="ECO:0000256" key="7">
    <source>
        <dbReference type="ARBA" id="ARBA00022853"/>
    </source>
</evidence>
<keyword evidence="5 11" id="KW-0808">Transferase</keyword>
<evidence type="ECO:0000256" key="2">
    <source>
        <dbReference type="ARBA" id="ARBA00012190"/>
    </source>
</evidence>
<dbReference type="Gene3D" id="1.10.260.170">
    <property type="match status" value="1"/>
</dbReference>
<name>A0AAI8Z6V7_9PEZI</name>
<dbReference type="SUPFAM" id="SSF53335">
    <property type="entry name" value="S-adenosyl-L-methionine-dependent methyltransferases"/>
    <property type="match status" value="1"/>
</dbReference>
<comment type="similarity">
    <text evidence="11">Belongs to the class I-like SAM-binding methyltransferase superfamily. DOT1 family.</text>
</comment>
<comment type="catalytic activity">
    <reaction evidence="10 11">
        <text>L-lysyl(79)-[histone H3] + 3 S-adenosyl-L-methionine = N(6),N(6),N(6)-trimethyl-L-lysyl(79)-[histone H3] + 3 S-adenosyl-L-homocysteine + 3 H(+)</text>
        <dbReference type="Rhea" id="RHEA:60328"/>
        <dbReference type="Rhea" id="RHEA-COMP:15549"/>
        <dbReference type="Rhea" id="RHEA-COMP:15552"/>
        <dbReference type="ChEBI" id="CHEBI:15378"/>
        <dbReference type="ChEBI" id="CHEBI:29969"/>
        <dbReference type="ChEBI" id="CHEBI:57856"/>
        <dbReference type="ChEBI" id="CHEBI:59789"/>
        <dbReference type="ChEBI" id="CHEBI:61961"/>
        <dbReference type="EC" id="2.1.1.360"/>
    </reaction>
</comment>
<dbReference type="InterPro" id="IPR030445">
    <property type="entry name" value="H3-K79_meTrfase"/>
</dbReference>
<evidence type="ECO:0000256" key="9">
    <source>
        <dbReference type="ARBA" id="ARBA00029821"/>
    </source>
</evidence>
<gene>
    <name evidence="14" type="ORF">LECACI_7A008968</name>
</gene>
<evidence type="ECO:0000313" key="15">
    <source>
        <dbReference type="Proteomes" id="UP001296104"/>
    </source>
</evidence>
<dbReference type="GO" id="GO:0032259">
    <property type="term" value="P:methylation"/>
    <property type="evidence" value="ECO:0007669"/>
    <property type="project" value="UniProtKB-KW"/>
</dbReference>
<evidence type="ECO:0000256" key="11">
    <source>
        <dbReference type="RuleBase" id="RU271113"/>
    </source>
</evidence>
<evidence type="ECO:0000259" key="13">
    <source>
        <dbReference type="PROSITE" id="PS51569"/>
    </source>
</evidence>
<evidence type="ECO:0000256" key="4">
    <source>
        <dbReference type="ARBA" id="ARBA00022603"/>
    </source>
</evidence>
<evidence type="ECO:0000256" key="12">
    <source>
        <dbReference type="SAM" id="MobiDB-lite"/>
    </source>
</evidence>
<feature type="domain" description="DOT1" evidence="13">
    <location>
        <begin position="186"/>
        <end position="493"/>
    </location>
</feature>
<reference evidence="14" key="1">
    <citation type="submission" date="2023-11" db="EMBL/GenBank/DDBJ databases">
        <authorList>
            <person name="Alioto T."/>
            <person name="Alioto T."/>
            <person name="Gomez Garrido J."/>
        </authorList>
    </citation>
    <scope>NUCLEOTIDE SEQUENCE</scope>
</reference>
<keyword evidence="4 11" id="KW-0489">Methyltransferase</keyword>
<comment type="activity regulation">
    <text evidence="11">Ubiquitination of histone H2B to form H2BK123ub1 is required for efficient DOT1 methyltransferase activity on histone H3.</text>
</comment>
<evidence type="ECO:0000256" key="6">
    <source>
        <dbReference type="ARBA" id="ARBA00022691"/>
    </source>
</evidence>